<dbReference type="Pfam" id="PF13668">
    <property type="entry name" value="Ferritin_2"/>
    <property type="match status" value="1"/>
</dbReference>
<evidence type="ECO:0000313" key="1">
    <source>
        <dbReference type="EMBL" id="OWQ90570.1"/>
    </source>
</evidence>
<organism evidence="1 2">
    <name type="scientific">Sphingopyxis witflariensis</name>
    <dbReference type="NCBI Taxonomy" id="173675"/>
    <lineage>
        <taxon>Bacteria</taxon>
        <taxon>Pseudomonadati</taxon>
        <taxon>Pseudomonadota</taxon>
        <taxon>Alphaproteobacteria</taxon>
        <taxon>Sphingomonadales</taxon>
        <taxon>Sphingomonadaceae</taxon>
        <taxon>Sphingopyxis</taxon>
    </lineage>
</organism>
<dbReference type="AlphaFoldDB" id="A0A246JDC3"/>
<dbReference type="Gene3D" id="1.20.1260.10">
    <property type="match status" value="1"/>
</dbReference>
<accession>A0A246JDC3</accession>
<evidence type="ECO:0000313" key="2">
    <source>
        <dbReference type="Proteomes" id="UP000197097"/>
    </source>
</evidence>
<proteinExistence type="predicted"/>
<dbReference type="SUPFAM" id="SSF47240">
    <property type="entry name" value="Ferritin-like"/>
    <property type="match status" value="1"/>
</dbReference>
<dbReference type="OrthoDB" id="7571942at2"/>
<gene>
    <name evidence="1" type="ORF">CDQ91_20435</name>
</gene>
<dbReference type="CDD" id="cd00657">
    <property type="entry name" value="Ferritin_like"/>
    <property type="match status" value="1"/>
</dbReference>
<keyword evidence="2" id="KW-1185">Reference proteome</keyword>
<protein>
    <submittedName>
        <fullName evidence="1">Ferritin</fullName>
    </submittedName>
</protein>
<dbReference type="InterPro" id="IPR009078">
    <property type="entry name" value="Ferritin-like_SF"/>
</dbReference>
<reference evidence="1 2" key="1">
    <citation type="journal article" date="2002" name="Int. J. Syst. Evol. Microbiol.">
        <title>Sphingopyxis witflariensis sp. nov., isolated from activated sludge.</title>
        <authorList>
            <person name="Kampfer P."/>
            <person name="Witzenberger R."/>
            <person name="Denner E.B."/>
            <person name="Busse H.J."/>
            <person name="Neef A."/>
        </authorList>
    </citation>
    <scope>NUCLEOTIDE SEQUENCE [LARGE SCALE GENOMIC DNA]</scope>
    <source>
        <strain evidence="1 2">DSM 14551</strain>
    </source>
</reference>
<name>A0A246JDC3_9SPHN</name>
<dbReference type="InterPro" id="IPR012347">
    <property type="entry name" value="Ferritin-like"/>
</dbReference>
<dbReference type="EMBL" id="NISJ01000022">
    <property type="protein sequence ID" value="OWQ90570.1"/>
    <property type="molecule type" value="Genomic_DNA"/>
</dbReference>
<sequence length="215" mass="22307">MRATGASPWGRCLATREEYLVTDIIASRRTLIRSAGTGLLSVAAIAILGDMPALAREAGKGNGVSARQGDIDILNVALGLEHEAIEAYQIGAESGLLQKPVLDLAVIFQGHHKGHRDALSGAIRQLGGAPVEAHSRADYIESLGIAAIKNQADVLKLAQAHELGAANAYIGVMPSFGGKELAQVCAKIAADEASHWSLLTAALGEPIPSAAFLFG</sequence>
<comment type="caution">
    <text evidence="1">The sequence shown here is derived from an EMBL/GenBank/DDBJ whole genome shotgun (WGS) entry which is preliminary data.</text>
</comment>
<dbReference type="Proteomes" id="UP000197097">
    <property type="component" value="Unassembled WGS sequence"/>
</dbReference>